<evidence type="ECO:0000313" key="2">
    <source>
        <dbReference type="Proteomes" id="UP000673821"/>
    </source>
</evidence>
<gene>
    <name evidence="1" type="ORF">R69776_07779</name>
</gene>
<dbReference type="EMBL" id="CAJNBH010000044">
    <property type="protein sequence ID" value="CAE6856748.1"/>
    <property type="molecule type" value="Genomic_DNA"/>
</dbReference>
<sequence length="150" mass="16942">MANERQDLIILLQSADAIERDVERLLRQIHACPVPDPPLATRISGWLEETIRHRDRISHCIGRIDGDENNPQVQMQNLPVSAETGIEESQESLDANLAKLRREANREVAFYTSVVAAAEVGGFFETKLVCEAILSQKTSMANWLSYRVRK</sequence>
<keyword evidence="2" id="KW-1185">Reference proteome</keyword>
<evidence type="ECO:0000313" key="1">
    <source>
        <dbReference type="EMBL" id="CAE6856748.1"/>
    </source>
</evidence>
<dbReference type="RefSeq" id="WP_200661263.1">
    <property type="nucleotide sequence ID" value="NZ_CAJNBH010000044.1"/>
</dbReference>
<comment type="caution">
    <text evidence="1">The sequence shown here is derived from an EMBL/GenBank/DDBJ whole genome shotgun (WGS) entry which is preliminary data.</text>
</comment>
<evidence type="ECO:0008006" key="3">
    <source>
        <dbReference type="Google" id="ProtNLM"/>
    </source>
</evidence>
<organism evidence="1 2">
    <name type="scientific">Paraburkholderia nemoris</name>
    <dbReference type="NCBI Taxonomy" id="2793076"/>
    <lineage>
        <taxon>Bacteria</taxon>
        <taxon>Pseudomonadati</taxon>
        <taxon>Pseudomonadota</taxon>
        <taxon>Betaproteobacteria</taxon>
        <taxon>Burkholderiales</taxon>
        <taxon>Burkholderiaceae</taxon>
        <taxon>Paraburkholderia</taxon>
    </lineage>
</organism>
<dbReference type="InterPro" id="IPR009078">
    <property type="entry name" value="Ferritin-like_SF"/>
</dbReference>
<dbReference type="InterPro" id="IPR012347">
    <property type="entry name" value="Ferritin-like"/>
</dbReference>
<dbReference type="SUPFAM" id="SSF47240">
    <property type="entry name" value="Ferritin-like"/>
    <property type="match status" value="1"/>
</dbReference>
<accession>A0ABM8T463</accession>
<protein>
    <recommendedName>
        <fullName evidence="3">DUF892 family protein</fullName>
    </recommendedName>
</protein>
<dbReference type="InterPro" id="IPR010287">
    <property type="entry name" value="DUF892_YciF-like"/>
</dbReference>
<dbReference type="Pfam" id="PF05974">
    <property type="entry name" value="DUF892"/>
    <property type="match status" value="1"/>
</dbReference>
<proteinExistence type="predicted"/>
<reference evidence="1 2" key="1">
    <citation type="submission" date="2021-02" db="EMBL/GenBank/DDBJ databases">
        <authorList>
            <person name="Vanwijnsberghe S."/>
        </authorList>
    </citation>
    <scope>NUCLEOTIDE SEQUENCE [LARGE SCALE GENOMIC DNA]</scope>
    <source>
        <strain evidence="1 2">R-69776</strain>
    </source>
</reference>
<dbReference type="Proteomes" id="UP000673821">
    <property type="component" value="Unassembled WGS sequence"/>
</dbReference>
<name>A0ABM8T463_9BURK</name>
<dbReference type="Gene3D" id="1.20.1260.10">
    <property type="match status" value="1"/>
</dbReference>